<protein>
    <recommendedName>
        <fullName evidence="2">Porin domain-containing protein</fullName>
    </recommendedName>
</protein>
<gene>
    <name evidence="3" type="ORF">FAZ69_15285</name>
</gene>
<evidence type="ECO:0000259" key="2">
    <source>
        <dbReference type="Pfam" id="PF13609"/>
    </source>
</evidence>
<organism evidence="3 4">
    <name type="scientific">Trinickia terrae</name>
    <dbReference type="NCBI Taxonomy" id="2571161"/>
    <lineage>
        <taxon>Bacteria</taxon>
        <taxon>Pseudomonadati</taxon>
        <taxon>Pseudomonadota</taxon>
        <taxon>Betaproteobacteria</taxon>
        <taxon>Burkholderiales</taxon>
        <taxon>Burkholderiaceae</taxon>
        <taxon>Trinickia</taxon>
    </lineage>
</organism>
<comment type="caution">
    <text evidence="3">The sequence shown here is derived from an EMBL/GenBank/DDBJ whole genome shotgun (WGS) entry which is preliminary data.</text>
</comment>
<dbReference type="AlphaFoldDB" id="A0A4U1I352"/>
<dbReference type="Pfam" id="PF13609">
    <property type="entry name" value="Porin_4"/>
    <property type="match status" value="1"/>
</dbReference>
<evidence type="ECO:0000313" key="4">
    <source>
        <dbReference type="Proteomes" id="UP000305539"/>
    </source>
</evidence>
<evidence type="ECO:0000313" key="3">
    <source>
        <dbReference type="EMBL" id="TKC87659.1"/>
    </source>
</evidence>
<feature type="signal peptide" evidence="1">
    <location>
        <begin position="1"/>
        <end position="34"/>
    </location>
</feature>
<sequence length="375" mass="41265">MRRLIHPGSKSRRRILEIVVLALAMAAAASSARADDPLSMFTLSGFGTLGAAHSSLDTADFTSSAFQPAGAGHTRNWDFAGESKVGLQLSAQFTSKLTALVQVVSHYNYDNSYTPTVEWANLNYAFTPDFNVRVGRIELPTFLNSDYREVGYANPWVRVPPELYNLQPITNSDGVDASYRLHLGSVTDTLHLIYGSTSQHVNPGALKVKGTDITGVFGTLEYRDLTAHFGYLHAYVSMPFASREPAEVYTFGVNYDAGKWFVQGELARMIAEGSTPGYLAGYVTAGLRAGKFTPYATYSQEHSLDHPTVVSNFNLGQKNVSAGVRWDFARNLDMKVQFEHIWTPSNSVGLFINEQQNFQFGSSANVFSATLDFVF</sequence>
<name>A0A4U1I352_9BURK</name>
<feature type="chain" id="PRO_5020294956" description="Porin domain-containing protein" evidence="1">
    <location>
        <begin position="35"/>
        <end position="375"/>
    </location>
</feature>
<reference evidence="3 4" key="1">
    <citation type="submission" date="2019-04" db="EMBL/GenBank/DDBJ databases">
        <title>Trinickia sp. 7GSK02, isolated from subtropical forest soil.</title>
        <authorList>
            <person name="Gao Z.-H."/>
            <person name="Qiu L.-H."/>
        </authorList>
    </citation>
    <scope>NUCLEOTIDE SEQUENCE [LARGE SCALE GENOMIC DNA]</scope>
    <source>
        <strain evidence="3 4">7GSK02</strain>
    </source>
</reference>
<dbReference type="RefSeq" id="WP_136895921.1">
    <property type="nucleotide sequence ID" value="NZ_SWJE01000008.1"/>
</dbReference>
<dbReference type="InterPro" id="IPR033900">
    <property type="entry name" value="Gram_neg_porin_domain"/>
</dbReference>
<dbReference type="OrthoDB" id="197869at2"/>
<keyword evidence="4" id="KW-1185">Reference proteome</keyword>
<dbReference type="SUPFAM" id="SSF56935">
    <property type="entry name" value="Porins"/>
    <property type="match status" value="1"/>
</dbReference>
<feature type="domain" description="Porin" evidence="2">
    <location>
        <begin position="22"/>
        <end position="340"/>
    </location>
</feature>
<evidence type="ECO:0000256" key="1">
    <source>
        <dbReference type="SAM" id="SignalP"/>
    </source>
</evidence>
<proteinExistence type="predicted"/>
<dbReference type="Proteomes" id="UP000305539">
    <property type="component" value="Unassembled WGS sequence"/>
</dbReference>
<accession>A0A4U1I352</accession>
<keyword evidence="1" id="KW-0732">Signal</keyword>
<dbReference type="EMBL" id="SWJE01000008">
    <property type="protein sequence ID" value="TKC87659.1"/>
    <property type="molecule type" value="Genomic_DNA"/>
</dbReference>